<organism evidence="3 4">
    <name type="scientific">Parapedobacter koreensis</name>
    <dbReference type="NCBI Taxonomy" id="332977"/>
    <lineage>
        <taxon>Bacteria</taxon>
        <taxon>Pseudomonadati</taxon>
        <taxon>Bacteroidota</taxon>
        <taxon>Sphingobacteriia</taxon>
        <taxon>Sphingobacteriales</taxon>
        <taxon>Sphingobacteriaceae</taxon>
        <taxon>Parapedobacter</taxon>
    </lineage>
</organism>
<proteinExistence type="predicted"/>
<dbReference type="InterPro" id="IPR025665">
    <property type="entry name" value="Beta-barrel_OMP_2"/>
</dbReference>
<keyword evidence="4" id="KW-1185">Reference proteome</keyword>
<keyword evidence="1" id="KW-0732">Signal</keyword>
<evidence type="ECO:0000313" key="3">
    <source>
        <dbReference type="EMBL" id="SEL14142.1"/>
    </source>
</evidence>
<gene>
    <name evidence="3" type="ORF">SAMN05421740_103629</name>
</gene>
<feature type="domain" description="Outer membrane protein beta-barrel" evidence="2">
    <location>
        <begin position="20"/>
        <end position="203"/>
    </location>
</feature>
<dbReference type="OrthoDB" id="1011748at2"/>
<reference evidence="4" key="1">
    <citation type="submission" date="2016-10" db="EMBL/GenBank/DDBJ databases">
        <authorList>
            <person name="Varghese N."/>
            <person name="Submissions S."/>
        </authorList>
    </citation>
    <scope>NUCLEOTIDE SEQUENCE [LARGE SCALE GENOMIC DNA]</scope>
    <source>
        <strain evidence="4">Jip14</strain>
    </source>
</reference>
<dbReference type="STRING" id="332977.SAMN05421740_103629"/>
<dbReference type="AlphaFoldDB" id="A0A1H7MSA7"/>
<evidence type="ECO:0000313" key="4">
    <source>
        <dbReference type="Proteomes" id="UP000198916"/>
    </source>
</evidence>
<evidence type="ECO:0000256" key="1">
    <source>
        <dbReference type="SAM" id="SignalP"/>
    </source>
</evidence>
<evidence type="ECO:0000259" key="2">
    <source>
        <dbReference type="Pfam" id="PF13568"/>
    </source>
</evidence>
<sequence length="229" mass="25159">MSTKALVSLFVFIFISVSCFAQVKWDVKAGLNYSNITAKDRDGNKANTSSQPGIYLGLGAGVRLSSQFSIQPSFIYARRGFKQEGSSHIGWGEDFQANVSYLELPVDLLYSPKIGPGNLLLAVGPYLGYGTGGKWKTKGTVLIGDIVIDGNGEVAFQNDNSYGGMNTYVYARPWDYGAHFRIGYSIFNQYTLSFDIQQGIADLQPRWADYQPSSTVRNRSMGVSVGYSF</sequence>
<dbReference type="PROSITE" id="PS51257">
    <property type="entry name" value="PROKAR_LIPOPROTEIN"/>
    <property type="match status" value="1"/>
</dbReference>
<dbReference type="Proteomes" id="UP000198916">
    <property type="component" value="Unassembled WGS sequence"/>
</dbReference>
<feature type="chain" id="PRO_5011645627" evidence="1">
    <location>
        <begin position="22"/>
        <end position="229"/>
    </location>
</feature>
<dbReference type="RefSeq" id="WP_090605239.1">
    <property type="nucleotide sequence ID" value="NZ_FNZR01000003.1"/>
</dbReference>
<accession>A0A1H7MSA7</accession>
<protein>
    <submittedName>
        <fullName evidence="3">Outer membrane protein beta-barrel domain-containing protein</fullName>
    </submittedName>
</protein>
<name>A0A1H7MSA7_9SPHI</name>
<dbReference type="EMBL" id="FNZR01000003">
    <property type="protein sequence ID" value="SEL14142.1"/>
    <property type="molecule type" value="Genomic_DNA"/>
</dbReference>
<feature type="signal peptide" evidence="1">
    <location>
        <begin position="1"/>
        <end position="21"/>
    </location>
</feature>
<dbReference type="Pfam" id="PF13568">
    <property type="entry name" value="OMP_b-brl_2"/>
    <property type="match status" value="1"/>
</dbReference>